<evidence type="ECO:0000256" key="1">
    <source>
        <dbReference type="ARBA" id="ARBA00004651"/>
    </source>
</evidence>
<evidence type="ECO:0000313" key="10">
    <source>
        <dbReference type="Proteomes" id="UP001198571"/>
    </source>
</evidence>
<evidence type="ECO:0000313" key="9">
    <source>
        <dbReference type="EMBL" id="MCB5412228.1"/>
    </source>
</evidence>
<dbReference type="InterPro" id="IPR035906">
    <property type="entry name" value="MetI-like_sf"/>
</dbReference>
<keyword evidence="10" id="KW-1185">Reference proteome</keyword>
<name>A0ABS8CSS3_9RHOB</name>
<proteinExistence type="inferred from homology"/>
<comment type="caution">
    <text evidence="9">The sequence shown here is derived from an EMBL/GenBank/DDBJ whole genome shotgun (WGS) entry which is preliminary data.</text>
</comment>
<evidence type="ECO:0000256" key="4">
    <source>
        <dbReference type="ARBA" id="ARBA00022692"/>
    </source>
</evidence>
<feature type="transmembrane region" description="Helical" evidence="7">
    <location>
        <begin position="21"/>
        <end position="48"/>
    </location>
</feature>
<keyword evidence="3" id="KW-1003">Cell membrane</keyword>
<dbReference type="InterPro" id="IPR051393">
    <property type="entry name" value="ABC_transporter_permease"/>
</dbReference>
<accession>A0ABS8CSS3</accession>
<dbReference type="PANTHER" id="PTHR30193">
    <property type="entry name" value="ABC TRANSPORTER PERMEASE PROTEIN"/>
    <property type="match status" value="1"/>
</dbReference>
<protein>
    <submittedName>
        <fullName evidence="9">Sugar ABC transporter permease</fullName>
    </submittedName>
</protein>
<comment type="subcellular location">
    <subcellularLocation>
        <location evidence="1 7">Cell membrane</location>
        <topology evidence="1 7">Multi-pass membrane protein</topology>
    </subcellularLocation>
</comment>
<feature type="transmembrane region" description="Helical" evidence="7">
    <location>
        <begin position="212"/>
        <end position="236"/>
    </location>
</feature>
<dbReference type="CDD" id="cd06261">
    <property type="entry name" value="TM_PBP2"/>
    <property type="match status" value="1"/>
</dbReference>
<evidence type="ECO:0000256" key="2">
    <source>
        <dbReference type="ARBA" id="ARBA00022448"/>
    </source>
</evidence>
<evidence type="ECO:0000256" key="5">
    <source>
        <dbReference type="ARBA" id="ARBA00022989"/>
    </source>
</evidence>
<keyword evidence="5 7" id="KW-1133">Transmembrane helix</keyword>
<feature type="transmembrane region" description="Helical" evidence="7">
    <location>
        <begin position="83"/>
        <end position="104"/>
    </location>
</feature>
<gene>
    <name evidence="9" type="ORF">H0485_19835</name>
</gene>
<dbReference type="Proteomes" id="UP001198571">
    <property type="component" value="Unassembled WGS sequence"/>
</dbReference>
<feature type="transmembrane region" description="Helical" evidence="7">
    <location>
        <begin position="168"/>
        <end position="192"/>
    </location>
</feature>
<feature type="transmembrane region" description="Helical" evidence="7">
    <location>
        <begin position="271"/>
        <end position="291"/>
    </location>
</feature>
<dbReference type="Pfam" id="PF00528">
    <property type="entry name" value="BPD_transp_1"/>
    <property type="match status" value="1"/>
</dbReference>
<dbReference type="Gene3D" id="1.10.3720.10">
    <property type="entry name" value="MetI-like"/>
    <property type="match status" value="1"/>
</dbReference>
<dbReference type="InterPro" id="IPR000515">
    <property type="entry name" value="MetI-like"/>
</dbReference>
<evidence type="ECO:0000256" key="6">
    <source>
        <dbReference type="ARBA" id="ARBA00023136"/>
    </source>
</evidence>
<keyword evidence="2 7" id="KW-0813">Transport</keyword>
<feature type="domain" description="ABC transmembrane type-1" evidence="8">
    <location>
        <begin position="79"/>
        <end position="292"/>
    </location>
</feature>
<dbReference type="PROSITE" id="PS50928">
    <property type="entry name" value="ABC_TM1"/>
    <property type="match status" value="1"/>
</dbReference>
<keyword evidence="4 7" id="KW-0812">Transmembrane</keyword>
<dbReference type="PANTHER" id="PTHR30193:SF37">
    <property type="entry name" value="INNER MEMBRANE ABC TRANSPORTER PERMEASE PROTEIN YCJO"/>
    <property type="match status" value="1"/>
</dbReference>
<sequence>MSEASIPLPRRHGARLSLLTIWSLALPSAFLLIVLMVLPIALVVIMSFTDYEMGDSHFSFVGFENYAALWQDNVFWRGLGNTLQYVLLVVPGAVILGLLQAVLIHHLSWGKRLYQVLLFLPVTSTLVAMATVWKYLMHGTIGPVNFFLTWLGFEGLEFFGNPDLVMPALAIIGIWALAGFNMVLFTAGLSAIPEDLYDAASVDGLDHPLDRFWRITLPMLAPTTVFVTVTSSITAFKIFDTVAVLTRGGPQGASDVLLYTIYLEGFQYLRMAPAAAMTVIFLCIILAVALIQNRILDRRKASQ</sequence>
<dbReference type="RefSeq" id="WP_226937652.1">
    <property type="nucleotide sequence ID" value="NZ_JACDXX010000034.1"/>
</dbReference>
<feature type="transmembrane region" description="Helical" evidence="7">
    <location>
        <begin position="116"/>
        <end position="136"/>
    </location>
</feature>
<comment type="similarity">
    <text evidence="7">Belongs to the binding-protein-dependent transport system permease family.</text>
</comment>
<keyword evidence="6 7" id="KW-0472">Membrane</keyword>
<organism evidence="9 10">
    <name type="scientific">Pseudogemmobacter faecipullorum</name>
    <dbReference type="NCBI Taxonomy" id="2755041"/>
    <lineage>
        <taxon>Bacteria</taxon>
        <taxon>Pseudomonadati</taxon>
        <taxon>Pseudomonadota</taxon>
        <taxon>Alphaproteobacteria</taxon>
        <taxon>Rhodobacterales</taxon>
        <taxon>Paracoccaceae</taxon>
        <taxon>Pseudogemmobacter</taxon>
    </lineage>
</organism>
<reference evidence="9 10" key="1">
    <citation type="submission" date="2020-07" db="EMBL/GenBank/DDBJ databases">
        <title>Pseudogemmobacter sp. nov., isolated from poultry manure in Taiwan.</title>
        <authorList>
            <person name="Lin S.-Y."/>
            <person name="Tang Y.-S."/>
            <person name="Young C.-C."/>
        </authorList>
    </citation>
    <scope>NUCLEOTIDE SEQUENCE [LARGE SCALE GENOMIC DNA]</scope>
    <source>
        <strain evidence="9 10">CC-YST710</strain>
    </source>
</reference>
<evidence type="ECO:0000256" key="7">
    <source>
        <dbReference type="RuleBase" id="RU363032"/>
    </source>
</evidence>
<evidence type="ECO:0000256" key="3">
    <source>
        <dbReference type="ARBA" id="ARBA00022475"/>
    </source>
</evidence>
<evidence type="ECO:0000259" key="8">
    <source>
        <dbReference type="PROSITE" id="PS50928"/>
    </source>
</evidence>
<dbReference type="EMBL" id="JACDXX010000034">
    <property type="protein sequence ID" value="MCB5412228.1"/>
    <property type="molecule type" value="Genomic_DNA"/>
</dbReference>
<dbReference type="SUPFAM" id="SSF161098">
    <property type="entry name" value="MetI-like"/>
    <property type="match status" value="1"/>
</dbReference>